<name>A0A0E0HD63_ORYNI</name>
<accession>A0A0E0HD63</accession>
<organism evidence="1">
    <name type="scientific">Oryza nivara</name>
    <name type="common">Indian wild rice</name>
    <name type="synonym">Oryza sativa f. spontanea</name>
    <dbReference type="NCBI Taxonomy" id="4536"/>
    <lineage>
        <taxon>Eukaryota</taxon>
        <taxon>Viridiplantae</taxon>
        <taxon>Streptophyta</taxon>
        <taxon>Embryophyta</taxon>
        <taxon>Tracheophyta</taxon>
        <taxon>Spermatophyta</taxon>
        <taxon>Magnoliopsida</taxon>
        <taxon>Liliopsida</taxon>
        <taxon>Poales</taxon>
        <taxon>Poaceae</taxon>
        <taxon>BOP clade</taxon>
        <taxon>Oryzoideae</taxon>
        <taxon>Oryzeae</taxon>
        <taxon>Oryzinae</taxon>
        <taxon>Oryza</taxon>
    </lineage>
</organism>
<reference evidence="1" key="1">
    <citation type="submission" date="2015-04" db="UniProtKB">
        <authorList>
            <consortium name="EnsemblPlants"/>
        </authorList>
    </citation>
    <scope>IDENTIFICATION</scope>
    <source>
        <strain evidence="1">SL10</strain>
    </source>
</reference>
<dbReference type="HOGENOM" id="CLU_1672108_0_0_1"/>
<evidence type="ECO:0000313" key="1">
    <source>
        <dbReference type="EnsemblPlants" id="ONIVA05G13590.1"/>
    </source>
</evidence>
<sequence>MPGGCVPHLHRAPGPRVRRRRALFLPWWWGPRASSPPLRTRRPLPHRSSSTSAHMPDFWRKKSASVFVHGRYSKSTLINGEDRDYAQEGAEVLHGQEAVTRTKLSEELRSRTIRKSCDKVEIKVTHGGRTPCRKVIATGFAKSSASVEIRKEIGIKTV</sequence>
<proteinExistence type="predicted"/>
<dbReference type="AlphaFoldDB" id="A0A0E0HD63"/>
<protein>
    <submittedName>
        <fullName evidence="1">Uncharacterized protein</fullName>
    </submittedName>
</protein>
<reference evidence="1" key="2">
    <citation type="submission" date="2018-04" db="EMBL/GenBank/DDBJ databases">
        <title>OnivRS2 (Oryza nivara Reference Sequence Version 2).</title>
        <authorList>
            <person name="Zhang J."/>
            <person name="Kudrna D."/>
            <person name="Lee S."/>
            <person name="Talag J."/>
            <person name="Rajasekar S."/>
            <person name="Welchert J."/>
            <person name="Hsing Y.-I."/>
            <person name="Wing R.A."/>
        </authorList>
    </citation>
    <scope>NUCLEOTIDE SEQUENCE [LARGE SCALE GENOMIC DNA]</scope>
    <source>
        <strain evidence="1">SL10</strain>
    </source>
</reference>
<evidence type="ECO:0000313" key="2">
    <source>
        <dbReference type="Proteomes" id="UP000006591"/>
    </source>
</evidence>
<dbReference type="EnsemblPlants" id="ONIVA05G13590.1">
    <property type="protein sequence ID" value="ONIVA05G13590.1"/>
    <property type="gene ID" value="ONIVA05G13590"/>
</dbReference>
<dbReference type="Gramene" id="ONIVA05G13590.1">
    <property type="protein sequence ID" value="ONIVA05G13590.1"/>
    <property type="gene ID" value="ONIVA05G13590"/>
</dbReference>
<keyword evidence="2" id="KW-1185">Reference proteome</keyword>
<dbReference type="Proteomes" id="UP000006591">
    <property type="component" value="Chromosome 5"/>
</dbReference>